<sequence length="495" mass="52988">MSRIAAAVVAVVGLLVAVMSGLAQSAPSPSDPSPSAKPSPPGALKNGEAWAWTQLVNGKSHTTEVRFATTEKPAGHCPTLKYTVGGKMQTAVLRKASDPFVTGGGLQQFPTTFCVAPVPDGARDALIEPTTTVAATVYPGNLQPPLPEWPVNGRPRSIAVIGDAGCEVPSSTVGSTQNQDCQNDWPLEPLSAHAAVQSHPDLVVHVGDYVYREAPEGANDATPGCDSQGQAADWACLIKDFLRPAQAFLAEAPFVFARGNHEDCTPSKVGRGAEWFRYFATVPRKNNECYSLPQVQTEPVQINAGTLHFVLFDSSSASESNQPNQVQAARFAKWFNEVNDLAANHPKHDYFLITHKPLWMVKQASSAGVTWINPTLASAVRRTAKGALADNIDLVLSGHLHMYQMLDFLKSTRPPQLTVGSSGTTLDTPPDDTKVEGKTVDGEIVQHSVSRGVHGYALLRDTGGQWHLTFHGVSGQAWPQDCALSTGPTKEFDCK</sequence>
<evidence type="ECO:0000313" key="5">
    <source>
        <dbReference type="Proteomes" id="UP000591272"/>
    </source>
</evidence>
<dbReference type="EMBL" id="JACCBT010000001">
    <property type="protein sequence ID" value="NYE15638.1"/>
    <property type="molecule type" value="Genomic_DNA"/>
</dbReference>
<dbReference type="InterPro" id="IPR029052">
    <property type="entry name" value="Metallo-depent_PP-like"/>
</dbReference>
<dbReference type="GO" id="GO:0016787">
    <property type="term" value="F:hydrolase activity"/>
    <property type="evidence" value="ECO:0007669"/>
    <property type="project" value="InterPro"/>
</dbReference>
<evidence type="ECO:0000313" key="4">
    <source>
        <dbReference type="EMBL" id="NYE15638.1"/>
    </source>
</evidence>
<dbReference type="Gene3D" id="3.60.21.10">
    <property type="match status" value="1"/>
</dbReference>
<dbReference type="InterPro" id="IPR051918">
    <property type="entry name" value="STPP_CPPED1"/>
</dbReference>
<name>A0A7Y9KH39_9ACTN</name>
<dbReference type="PANTHER" id="PTHR43143">
    <property type="entry name" value="METALLOPHOSPHOESTERASE, CALCINEURIN SUPERFAMILY"/>
    <property type="match status" value="1"/>
</dbReference>
<evidence type="ECO:0000256" key="2">
    <source>
        <dbReference type="SAM" id="SignalP"/>
    </source>
</evidence>
<evidence type="ECO:0000259" key="3">
    <source>
        <dbReference type="Pfam" id="PF00149"/>
    </source>
</evidence>
<keyword evidence="2" id="KW-0732">Signal</keyword>
<feature type="chain" id="PRO_5031167242" description="Calcineurin-like phosphoesterase domain-containing protein" evidence="2">
    <location>
        <begin position="26"/>
        <end position="495"/>
    </location>
</feature>
<evidence type="ECO:0000256" key="1">
    <source>
        <dbReference type="SAM" id="MobiDB-lite"/>
    </source>
</evidence>
<dbReference type="SUPFAM" id="SSF56300">
    <property type="entry name" value="Metallo-dependent phosphatases"/>
    <property type="match status" value="1"/>
</dbReference>
<accession>A0A7Y9KH39</accession>
<keyword evidence="5" id="KW-1185">Reference proteome</keyword>
<protein>
    <recommendedName>
        <fullName evidence="3">Calcineurin-like phosphoesterase domain-containing protein</fullName>
    </recommendedName>
</protein>
<dbReference type="AlphaFoldDB" id="A0A7Y9KH39"/>
<feature type="signal peptide" evidence="2">
    <location>
        <begin position="1"/>
        <end position="25"/>
    </location>
</feature>
<feature type="domain" description="Calcineurin-like phosphoesterase" evidence="3">
    <location>
        <begin position="158"/>
        <end position="403"/>
    </location>
</feature>
<feature type="region of interest" description="Disordered" evidence="1">
    <location>
        <begin position="23"/>
        <end position="46"/>
    </location>
</feature>
<dbReference type="Pfam" id="PF00149">
    <property type="entry name" value="Metallophos"/>
    <property type="match status" value="1"/>
</dbReference>
<dbReference type="PANTHER" id="PTHR43143:SF1">
    <property type="entry name" value="SERINE_THREONINE-PROTEIN PHOSPHATASE CPPED1"/>
    <property type="match status" value="1"/>
</dbReference>
<organism evidence="4 5">
    <name type="scientific">Actinomadura citrea</name>
    <dbReference type="NCBI Taxonomy" id="46158"/>
    <lineage>
        <taxon>Bacteria</taxon>
        <taxon>Bacillati</taxon>
        <taxon>Actinomycetota</taxon>
        <taxon>Actinomycetes</taxon>
        <taxon>Streptosporangiales</taxon>
        <taxon>Thermomonosporaceae</taxon>
        <taxon>Actinomadura</taxon>
    </lineage>
</organism>
<feature type="compositionally biased region" description="Pro residues" evidence="1">
    <location>
        <begin position="29"/>
        <end position="41"/>
    </location>
</feature>
<dbReference type="InterPro" id="IPR004843">
    <property type="entry name" value="Calcineurin-like_PHP"/>
</dbReference>
<gene>
    <name evidence="4" type="ORF">BJ999_005934</name>
</gene>
<dbReference type="Proteomes" id="UP000591272">
    <property type="component" value="Unassembled WGS sequence"/>
</dbReference>
<dbReference type="RefSeq" id="WP_179836295.1">
    <property type="nucleotide sequence ID" value="NZ_BMRD01000004.1"/>
</dbReference>
<proteinExistence type="predicted"/>
<comment type="caution">
    <text evidence="4">The sequence shown here is derived from an EMBL/GenBank/DDBJ whole genome shotgun (WGS) entry which is preliminary data.</text>
</comment>
<reference evidence="4 5" key="1">
    <citation type="submission" date="2020-07" db="EMBL/GenBank/DDBJ databases">
        <title>Sequencing the genomes of 1000 actinobacteria strains.</title>
        <authorList>
            <person name="Klenk H.-P."/>
        </authorList>
    </citation>
    <scope>NUCLEOTIDE SEQUENCE [LARGE SCALE GENOMIC DNA]</scope>
    <source>
        <strain evidence="4 5">DSM 43461</strain>
    </source>
</reference>